<evidence type="ECO:0000256" key="1">
    <source>
        <dbReference type="ARBA" id="ARBA00022630"/>
    </source>
</evidence>
<reference evidence="5 6" key="1">
    <citation type="journal article" date="2012" name="Front. Microbiol.">
        <title>Redundancy and modularity in membrane-associated dissimilatory nitrate reduction in Bacillus.</title>
        <authorList>
            <person name="Heylen K."/>
            <person name="Keltjens J."/>
        </authorList>
    </citation>
    <scope>NUCLEOTIDE SEQUENCE [LARGE SCALE GENOMIC DNA]</scope>
    <source>
        <strain evidence="6">LMG 21833T</strain>
    </source>
</reference>
<feature type="domain" description="FAD-binding PCMH-type" evidence="4">
    <location>
        <begin position="1"/>
        <end position="174"/>
    </location>
</feature>
<evidence type="ECO:0000313" key="6">
    <source>
        <dbReference type="Proteomes" id="UP000006316"/>
    </source>
</evidence>
<dbReference type="InterPro" id="IPR016166">
    <property type="entry name" value="FAD-bd_PCMH"/>
</dbReference>
<dbReference type="InterPro" id="IPR051312">
    <property type="entry name" value="Diverse_Substr_Oxidored"/>
</dbReference>
<dbReference type="SUPFAM" id="SSF56176">
    <property type="entry name" value="FAD-binding/transporter-associated domain-like"/>
    <property type="match status" value="1"/>
</dbReference>
<dbReference type="InterPro" id="IPR036318">
    <property type="entry name" value="FAD-bd_PCMH-like_sf"/>
</dbReference>
<comment type="caution">
    <text evidence="5">The sequence shown here is derived from an EMBL/GenBank/DDBJ whole genome shotgun (WGS) entry which is preliminary data.</text>
</comment>
<dbReference type="InterPro" id="IPR002346">
    <property type="entry name" value="Mopterin_DH_FAD-bd"/>
</dbReference>
<dbReference type="InterPro" id="IPR005107">
    <property type="entry name" value="CO_DH_flav_C"/>
</dbReference>
<dbReference type="PROSITE" id="PS51387">
    <property type="entry name" value="FAD_PCMH"/>
    <property type="match status" value="1"/>
</dbReference>
<dbReference type="PANTHER" id="PTHR42659:SF2">
    <property type="entry name" value="XANTHINE DEHYDROGENASE SUBUNIT C-RELATED"/>
    <property type="match status" value="1"/>
</dbReference>
<dbReference type="Gene3D" id="3.30.390.50">
    <property type="entry name" value="CO dehydrogenase flavoprotein, C-terminal domain"/>
    <property type="match status" value="1"/>
</dbReference>
<dbReference type="AlphaFoldDB" id="K6C3L9"/>
<name>K6C3L9_9BACI</name>
<dbReference type="Gene3D" id="3.30.465.10">
    <property type="match status" value="1"/>
</dbReference>
<keyword evidence="2" id="KW-0274">FAD</keyword>
<gene>
    <name evidence="5" type="ORF">BABA_19146</name>
</gene>
<keyword evidence="1" id="KW-0285">Flavoprotein</keyword>
<dbReference type="InterPro" id="IPR036683">
    <property type="entry name" value="CO_DH_flav_C_dom_sf"/>
</dbReference>
<keyword evidence="3" id="KW-0560">Oxidoreductase</keyword>
<dbReference type="STRING" id="1117379.BABA_19146"/>
<dbReference type="RefSeq" id="WP_007086822.1">
    <property type="nucleotide sequence ID" value="NZ_AJLS01000127.1"/>
</dbReference>
<dbReference type="SMART" id="SM01092">
    <property type="entry name" value="CO_deh_flav_C"/>
    <property type="match status" value="1"/>
</dbReference>
<dbReference type="GO" id="GO:0016491">
    <property type="term" value="F:oxidoreductase activity"/>
    <property type="evidence" value="ECO:0007669"/>
    <property type="project" value="UniProtKB-KW"/>
</dbReference>
<dbReference type="eggNOG" id="COG1319">
    <property type="taxonomic scope" value="Bacteria"/>
</dbReference>
<dbReference type="PATRIC" id="fig|1117379.3.peg.3965"/>
<sequence>MIPFDFEYFKPNTISEAVQTFRELQNQGKQVIYYSGGTEFITFSRINQMKADAVIDIKGIPECHVLEQQEDQLVIGAAVSLNKISESALFPLLGQTVKQIADHTSRNKITIGGNINSRLIYREGILPLLLSEAKVKLAGNEGEIVLPLANLFDRELKLDTGEFLVHISVKKSYMSLPFASLKKTKISKISYPVVSIAALLKEQQIRAAFSGVCEFPFRSDQVEAALNETSLSKVERIDKVVSLLPSPIVDDIQASSEYREFVLKNALHVIIDALEVAPT</sequence>
<dbReference type="GO" id="GO:0071949">
    <property type="term" value="F:FAD binding"/>
    <property type="evidence" value="ECO:0007669"/>
    <property type="project" value="InterPro"/>
</dbReference>
<dbReference type="EMBL" id="AJLS01000127">
    <property type="protein sequence ID" value="EKN65740.1"/>
    <property type="molecule type" value="Genomic_DNA"/>
</dbReference>
<dbReference type="SUPFAM" id="SSF55447">
    <property type="entry name" value="CO dehydrogenase flavoprotein C-terminal domain-like"/>
    <property type="match status" value="1"/>
</dbReference>
<proteinExistence type="predicted"/>
<dbReference type="Pfam" id="PF00941">
    <property type="entry name" value="FAD_binding_5"/>
    <property type="match status" value="1"/>
</dbReference>
<evidence type="ECO:0000256" key="3">
    <source>
        <dbReference type="ARBA" id="ARBA00023002"/>
    </source>
</evidence>
<dbReference type="InterPro" id="IPR016167">
    <property type="entry name" value="FAD-bd_PCMH_sub1"/>
</dbReference>
<dbReference type="PANTHER" id="PTHR42659">
    <property type="entry name" value="XANTHINE DEHYDROGENASE SUBUNIT C-RELATED"/>
    <property type="match status" value="1"/>
</dbReference>
<organism evidence="5 6">
    <name type="scientific">Neobacillus bataviensis LMG 21833</name>
    <dbReference type="NCBI Taxonomy" id="1117379"/>
    <lineage>
        <taxon>Bacteria</taxon>
        <taxon>Bacillati</taxon>
        <taxon>Bacillota</taxon>
        <taxon>Bacilli</taxon>
        <taxon>Bacillales</taxon>
        <taxon>Bacillaceae</taxon>
        <taxon>Neobacillus</taxon>
    </lineage>
</organism>
<accession>K6C3L9</accession>
<dbReference type="Proteomes" id="UP000006316">
    <property type="component" value="Unassembled WGS sequence"/>
</dbReference>
<evidence type="ECO:0000256" key="2">
    <source>
        <dbReference type="ARBA" id="ARBA00022827"/>
    </source>
</evidence>
<evidence type="ECO:0000313" key="5">
    <source>
        <dbReference type="EMBL" id="EKN65740.1"/>
    </source>
</evidence>
<evidence type="ECO:0000259" key="4">
    <source>
        <dbReference type="PROSITE" id="PS51387"/>
    </source>
</evidence>
<keyword evidence="6" id="KW-1185">Reference proteome</keyword>
<protein>
    <submittedName>
        <fullName evidence="5">Xanthine dehydrogenase family protein, FAD-binding subunit</fullName>
    </submittedName>
</protein>
<dbReference type="Gene3D" id="3.30.43.10">
    <property type="entry name" value="Uridine Diphospho-n-acetylenolpyruvylglucosamine Reductase, domain 2"/>
    <property type="match status" value="1"/>
</dbReference>
<dbReference type="OrthoDB" id="9774454at2"/>
<dbReference type="InterPro" id="IPR016169">
    <property type="entry name" value="FAD-bd_PCMH_sub2"/>
</dbReference>